<dbReference type="EMBL" id="JAQBIE010000041">
    <property type="protein sequence ID" value="MDB6179541.1"/>
    <property type="molecule type" value="Genomic_DNA"/>
</dbReference>
<dbReference type="InterPro" id="IPR052931">
    <property type="entry name" value="Prophage_regulatory_activator"/>
</dbReference>
<dbReference type="PANTHER" id="PTHR36154">
    <property type="entry name" value="DNA-BINDING TRANSCRIPTIONAL ACTIVATOR ALPA"/>
    <property type="match status" value="1"/>
</dbReference>
<accession>A0ABT4ZJM2</accession>
<proteinExistence type="predicted"/>
<keyword evidence="2" id="KW-1185">Reference proteome</keyword>
<dbReference type="InterPro" id="IPR009061">
    <property type="entry name" value="DNA-bd_dom_put_sf"/>
</dbReference>
<dbReference type="PANTHER" id="PTHR36154:SF1">
    <property type="entry name" value="DNA-BINDING TRANSCRIPTIONAL ACTIVATOR ALPA"/>
    <property type="match status" value="1"/>
</dbReference>
<gene>
    <name evidence="1" type="ORF">PAF17_18890</name>
</gene>
<evidence type="ECO:0000313" key="2">
    <source>
        <dbReference type="Proteomes" id="UP001165641"/>
    </source>
</evidence>
<dbReference type="Gene3D" id="1.10.238.160">
    <property type="match status" value="1"/>
</dbReference>
<reference evidence="1" key="1">
    <citation type="submission" date="2022-12" db="EMBL/GenBank/DDBJ databases">
        <title>Paracoccus onchidii sp. nov., isolated from a marine invertebrate from the South China Sea.</title>
        <authorList>
            <person name="Xu S."/>
            <person name="Liu Z."/>
            <person name="Xu Y."/>
        </authorList>
    </citation>
    <scope>NUCLEOTIDE SEQUENCE</scope>
    <source>
        <strain evidence="1">Z330</strain>
    </source>
</reference>
<sequence length="67" mass="7689">MQHHAVSPHTRYIRRPDVEALTGLSTSTIYKLMTEGQFPRQIKLTRKAVAWNEAEILDWLASRPTVA</sequence>
<comment type="caution">
    <text evidence="1">The sequence shown here is derived from an EMBL/GenBank/DDBJ whole genome shotgun (WGS) entry which is preliminary data.</text>
</comment>
<dbReference type="SUPFAM" id="SSF46955">
    <property type="entry name" value="Putative DNA-binding domain"/>
    <property type="match status" value="1"/>
</dbReference>
<dbReference type="Proteomes" id="UP001165641">
    <property type="component" value="Unassembled WGS sequence"/>
</dbReference>
<evidence type="ECO:0000313" key="1">
    <source>
        <dbReference type="EMBL" id="MDB6179541.1"/>
    </source>
</evidence>
<protein>
    <submittedName>
        <fullName evidence="1">AlpA family transcriptional regulator</fullName>
    </submittedName>
</protein>
<name>A0ABT4ZJM2_9RHOB</name>
<dbReference type="Pfam" id="PF05930">
    <property type="entry name" value="Phage_AlpA"/>
    <property type="match status" value="1"/>
</dbReference>
<dbReference type="RefSeq" id="WP_271890637.1">
    <property type="nucleotide sequence ID" value="NZ_JAQBIE010000041.1"/>
</dbReference>
<dbReference type="InterPro" id="IPR010260">
    <property type="entry name" value="AlpA"/>
</dbReference>
<organism evidence="1 2">
    <name type="scientific">Paracoccus onchidii</name>
    <dbReference type="NCBI Taxonomy" id="3017813"/>
    <lineage>
        <taxon>Bacteria</taxon>
        <taxon>Pseudomonadati</taxon>
        <taxon>Pseudomonadota</taxon>
        <taxon>Alphaproteobacteria</taxon>
        <taxon>Rhodobacterales</taxon>
        <taxon>Paracoccaceae</taxon>
        <taxon>Paracoccus</taxon>
    </lineage>
</organism>